<dbReference type="InterPro" id="IPR001932">
    <property type="entry name" value="PPM-type_phosphatase-like_dom"/>
</dbReference>
<name>A0AAW9N021_9FIRM</name>
<dbReference type="Proteomes" id="UP001357733">
    <property type="component" value="Unassembled WGS sequence"/>
</dbReference>
<dbReference type="GO" id="GO:0016791">
    <property type="term" value="F:phosphatase activity"/>
    <property type="evidence" value="ECO:0007669"/>
    <property type="project" value="TreeGrafter"/>
</dbReference>
<evidence type="ECO:0000259" key="2">
    <source>
        <dbReference type="SMART" id="SM00331"/>
    </source>
</evidence>
<dbReference type="Pfam" id="PF07228">
    <property type="entry name" value="SpoIIE"/>
    <property type="match status" value="1"/>
</dbReference>
<comment type="caution">
    <text evidence="3">The sequence shown here is derived from an EMBL/GenBank/DDBJ whole genome shotgun (WGS) entry which is preliminary data.</text>
</comment>
<dbReference type="SMART" id="SM00331">
    <property type="entry name" value="PP2C_SIG"/>
    <property type="match status" value="1"/>
</dbReference>
<dbReference type="Gene3D" id="3.30.450.20">
    <property type="entry name" value="PAS domain"/>
    <property type="match status" value="1"/>
</dbReference>
<evidence type="ECO:0000256" key="1">
    <source>
        <dbReference type="ARBA" id="ARBA00022801"/>
    </source>
</evidence>
<dbReference type="SUPFAM" id="SSF81606">
    <property type="entry name" value="PP2C-like"/>
    <property type="match status" value="1"/>
</dbReference>
<sequence>MEEMIKDFSEDIFLKEKVDFGILNAMDDWVRVVDRDERTIFINKKMANEFAIDLKYSVELSNLGEEIIETLPESFSSFTFKTKKAQSKEILLNDRAMKVKSSPIFNRKNEVIGAVEVFSDIENELGIRRSLFKTHKKVAYDIALANKIQHTLLPKKRVINGSYFDYIYRPSEHLSGDIFDVFKIDDDKLGIYIADVVGHGISAAMLTVFVKISFLDIVEDYGTTSTKLVMGELKTRFQNLQLDDSIYLTGFFAIYSKKEKTLTYSNAGHNAPPIVKRSNKTEFLDITGLPISNILPDYEYKEAQVTLNSGDRLVLYTDGLVEFKNYENEEYGTHRIMESVEKKGNVIENILIGTSDFSWNTISDDIAILVLKIGE</sequence>
<keyword evidence="1" id="KW-0378">Hydrolase</keyword>
<dbReference type="AlphaFoldDB" id="A0AAW9N021"/>
<reference evidence="3 4" key="1">
    <citation type="submission" date="2024-01" db="EMBL/GenBank/DDBJ databases">
        <title>Complete genome sequence of Citroniella saccharovorans strain M6.X9, isolated from human fecal sample.</title>
        <authorList>
            <person name="Cheng G."/>
            <person name="Westerholm M."/>
            <person name="Schnurer A."/>
        </authorList>
    </citation>
    <scope>NUCLEOTIDE SEQUENCE [LARGE SCALE GENOMIC DNA]</scope>
    <source>
        <strain evidence="3 4">DSM 29873</strain>
    </source>
</reference>
<proteinExistence type="predicted"/>
<evidence type="ECO:0000313" key="4">
    <source>
        <dbReference type="Proteomes" id="UP001357733"/>
    </source>
</evidence>
<dbReference type="PANTHER" id="PTHR43156">
    <property type="entry name" value="STAGE II SPORULATION PROTEIN E-RELATED"/>
    <property type="match status" value="1"/>
</dbReference>
<dbReference type="RefSeq" id="WP_324620148.1">
    <property type="nucleotide sequence ID" value="NZ_JAYKOT010000003.1"/>
</dbReference>
<keyword evidence="4" id="KW-1185">Reference proteome</keyword>
<feature type="domain" description="PPM-type phosphatase" evidence="2">
    <location>
        <begin position="158"/>
        <end position="373"/>
    </location>
</feature>
<dbReference type="PANTHER" id="PTHR43156:SF2">
    <property type="entry name" value="STAGE II SPORULATION PROTEIN E"/>
    <property type="match status" value="1"/>
</dbReference>
<dbReference type="EMBL" id="JAYKOT010000003">
    <property type="protein sequence ID" value="MEB3429995.1"/>
    <property type="molecule type" value="Genomic_DNA"/>
</dbReference>
<evidence type="ECO:0000313" key="3">
    <source>
        <dbReference type="EMBL" id="MEB3429995.1"/>
    </source>
</evidence>
<accession>A0AAW9N021</accession>
<dbReference type="InterPro" id="IPR036457">
    <property type="entry name" value="PPM-type-like_dom_sf"/>
</dbReference>
<dbReference type="InterPro" id="IPR052016">
    <property type="entry name" value="Bact_Sigma-Reg"/>
</dbReference>
<protein>
    <submittedName>
        <fullName evidence="3">SpoIIE family protein phosphatase</fullName>
    </submittedName>
</protein>
<gene>
    <name evidence="3" type="ORF">VLK81_08345</name>
</gene>
<organism evidence="3 4">
    <name type="scientific">Citroniella saccharovorans</name>
    <dbReference type="NCBI Taxonomy" id="2053367"/>
    <lineage>
        <taxon>Bacteria</taxon>
        <taxon>Bacillati</taxon>
        <taxon>Bacillota</taxon>
        <taxon>Tissierellia</taxon>
        <taxon>Tissierellales</taxon>
        <taxon>Peptoniphilaceae</taxon>
        <taxon>Citroniella</taxon>
    </lineage>
</organism>
<dbReference type="Gene3D" id="3.60.40.10">
    <property type="entry name" value="PPM-type phosphatase domain"/>
    <property type="match status" value="1"/>
</dbReference>